<name>A0A2H3BKI9_9AGAR</name>
<dbReference type="GO" id="GO:0016787">
    <property type="term" value="F:hydrolase activity"/>
    <property type="evidence" value="ECO:0007669"/>
    <property type="project" value="UniProtKB-KW"/>
</dbReference>
<keyword evidence="3" id="KW-0378">Hydrolase</keyword>
<dbReference type="CDD" id="cd07730">
    <property type="entry name" value="metallo-hydrolase-like_MBL-fold"/>
    <property type="match status" value="1"/>
</dbReference>
<comment type="similarity">
    <text evidence="1">Belongs to the metallo-beta-lactamase superfamily.</text>
</comment>
<reference evidence="7" key="1">
    <citation type="journal article" date="2017" name="Nat. Ecol. Evol.">
        <title>Genome expansion and lineage-specific genetic innovations in the forest pathogenic fungi Armillaria.</title>
        <authorList>
            <person name="Sipos G."/>
            <person name="Prasanna A.N."/>
            <person name="Walter M.C."/>
            <person name="O'Connor E."/>
            <person name="Balint B."/>
            <person name="Krizsan K."/>
            <person name="Kiss B."/>
            <person name="Hess J."/>
            <person name="Varga T."/>
            <person name="Slot J."/>
            <person name="Riley R."/>
            <person name="Boka B."/>
            <person name="Rigling D."/>
            <person name="Barry K."/>
            <person name="Lee J."/>
            <person name="Mihaltcheva S."/>
            <person name="LaButti K."/>
            <person name="Lipzen A."/>
            <person name="Waldron R."/>
            <person name="Moloney N.M."/>
            <person name="Sperisen C."/>
            <person name="Kredics L."/>
            <person name="Vagvoelgyi C."/>
            <person name="Patrignani A."/>
            <person name="Fitzpatrick D."/>
            <person name="Nagy I."/>
            <person name="Doyle S."/>
            <person name="Anderson J.B."/>
            <person name="Grigoriev I.V."/>
            <person name="Gueldener U."/>
            <person name="Muensterkoetter M."/>
            <person name="Nagy L.G."/>
        </authorList>
    </citation>
    <scope>NUCLEOTIDE SEQUENCE [LARGE SCALE GENOMIC DNA]</scope>
    <source>
        <strain evidence="7">28-4</strain>
    </source>
</reference>
<evidence type="ECO:0000313" key="6">
    <source>
        <dbReference type="EMBL" id="PBK64363.1"/>
    </source>
</evidence>
<keyword evidence="4" id="KW-0862">Zinc</keyword>
<keyword evidence="7" id="KW-1185">Reference proteome</keyword>
<protein>
    <recommendedName>
        <fullName evidence="5">Metallo-beta-lactamase domain-containing protein</fullName>
    </recommendedName>
</protein>
<evidence type="ECO:0000256" key="2">
    <source>
        <dbReference type="ARBA" id="ARBA00022723"/>
    </source>
</evidence>
<evidence type="ECO:0000259" key="5">
    <source>
        <dbReference type="Pfam" id="PF00753"/>
    </source>
</evidence>
<proteinExistence type="inferred from homology"/>
<dbReference type="GO" id="GO:0046872">
    <property type="term" value="F:metal ion binding"/>
    <property type="evidence" value="ECO:0007669"/>
    <property type="project" value="UniProtKB-KW"/>
</dbReference>
<evidence type="ECO:0000256" key="3">
    <source>
        <dbReference type="ARBA" id="ARBA00022801"/>
    </source>
</evidence>
<sequence length="670" mass="75922">MCANQTIPVLYQELLEHIVSFNHDDIHTLRACSLVAHSFLPNSQSYIFHEVALVRSDVKNSKTFDPLNGRVYTCPRFLSLLETSPHISSFVKILRLYDDQHTRNSTEPVEQLPWTNDDSDMEPYLPHIFGRLGQVQQITISCFPVEETSWHVAYPAVATALSKMLSMQSVSKVEMDPLQYLDAAELVSLLRRENSHIRHLTIDFPLFYLDEPPTYAVNSHVGEIPGLPLIELESLRLTSWAGDMSPYLIRPFLGKHSPFDLSTIRHLSLQFHWIDSDDILQIQKTVNQIGESLEHLTIYVDTWNRRYDAPLDVSRNSHLSCVDIVTYVFPVEGWYKQFPFKSTVKHMRFDIQYRERDEENVDWAKLDEYLSDEKKSQSLQSVEILDLGIPSSQSTVIVKAIDVGVPSTRLPAAYFIEPVFPGYETFSGPIYAFLIEHTLTGKRLMFDLGMRKDQESFPPVIQQLLALWKPLGFERAEKDVFDKLQEGGVDPATINTVIWSHSHVDHSGDMSKFPGSTELVIGPGTDTHTFPNTPDSPLLESDFVGRKVTELSLNDFVITIGDCEAMDYFSDGSLYILNSPGHQRGHITALARVTPTSSAYADQETSLATIAKLSRLDANPDVLVLIAHDSTAPGVIDEFPKSLNDWKAKGWKDKLMWAFLEKDSPAFRFG</sequence>
<dbReference type="STRING" id="1076256.A0A2H3BKI9"/>
<evidence type="ECO:0000256" key="4">
    <source>
        <dbReference type="ARBA" id="ARBA00022833"/>
    </source>
</evidence>
<gene>
    <name evidence="6" type="ORF">ARMSODRAFT_1023232</name>
</gene>
<dbReference type="SUPFAM" id="SSF56281">
    <property type="entry name" value="Metallo-hydrolase/oxidoreductase"/>
    <property type="match status" value="1"/>
</dbReference>
<evidence type="ECO:0000313" key="7">
    <source>
        <dbReference type="Proteomes" id="UP000218334"/>
    </source>
</evidence>
<feature type="domain" description="Metallo-beta-lactamase" evidence="5">
    <location>
        <begin position="429"/>
        <end position="549"/>
    </location>
</feature>
<dbReference type="InterPro" id="IPR051013">
    <property type="entry name" value="MBL_superfamily_lactonases"/>
</dbReference>
<accession>A0A2H3BKI9</accession>
<dbReference type="InterPro" id="IPR001279">
    <property type="entry name" value="Metallo-B-lactamas"/>
</dbReference>
<dbReference type="PANTHER" id="PTHR42978:SF5">
    <property type="entry name" value="METALLO-BETA-LACTAMASE DOMAIN-CONTAINING PROTEIN"/>
    <property type="match status" value="1"/>
</dbReference>
<dbReference type="AlphaFoldDB" id="A0A2H3BKI9"/>
<dbReference type="Gene3D" id="3.60.15.10">
    <property type="entry name" value="Ribonuclease Z/Hydroxyacylglutathione hydrolase-like"/>
    <property type="match status" value="1"/>
</dbReference>
<dbReference type="EMBL" id="KZ293452">
    <property type="protein sequence ID" value="PBK64363.1"/>
    <property type="molecule type" value="Genomic_DNA"/>
</dbReference>
<evidence type="ECO:0000256" key="1">
    <source>
        <dbReference type="ARBA" id="ARBA00007749"/>
    </source>
</evidence>
<dbReference type="PANTHER" id="PTHR42978">
    <property type="entry name" value="QUORUM-QUENCHING LACTONASE YTNP-RELATED-RELATED"/>
    <property type="match status" value="1"/>
</dbReference>
<dbReference type="Proteomes" id="UP000218334">
    <property type="component" value="Unassembled WGS sequence"/>
</dbReference>
<keyword evidence="2" id="KW-0479">Metal-binding</keyword>
<dbReference type="InterPro" id="IPR036866">
    <property type="entry name" value="RibonucZ/Hydroxyglut_hydro"/>
</dbReference>
<organism evidence="6 7">
    <name type="scientific">Armillaria solidipes</name>
    <dbReference type="NCBI Taxonomy" id="1076256"/>
    <lineage>
        <taxon>Eukaryota</taxon>
        <taxon>Fungi</taxon>
        <taxon>Dikarya</taxon>
        <taxon>Basidiomycota</taxon>
        <taxon>Agaricomycotina</taxon>
        <taxon>Agaricomycetes</taxon>
        <taxon>Agaricomycetidae</taxon>
        <taxon>Agaricales</taxon>
        <taxon>Marasmiineae</taxon>
        <taxon>Physalacriaceae</taxon>
        <taxon>Armillaria</taxon>
    </lineage>
</organism>
<dbReference type="Pfam" id="PF00753">
    <property type="entry name" value="Lactamase_B"/>
    <property type="match status" value="1"/>
</dbReference>